<accession>A0A1M6DGE9</accession>
<keyword evidence="2" id="KW-0732">Signal</keyword>
<sequence>MTIQNKRIIASILFVLISVVCIAQTGPTPPPPGPPPPKGFPIDGGLLYGMAFALFYGVKKLLVKRNN</sequence>
<evidence type="ECO:0000256" key="2">
    <source>
        <dbReference type="SAM" id="SignalP"/>
    </source>
</evidence>
<evidence type="ECO:0000313" key="4">
    <source>
        <dbReference type="Proteomes" id="UP000184396"/>
    </source>
</evidence>
<evidence type="ECO:0008006" key="5">
    <source>
        <dbReference type="Google" id="ProtNLM"/>
    </source>
</evidence>
<gene>
    <name evidence="3" type="ORF">SAMN05216261_1541</name>
</gene>
<dbReference type="NCBIfam" id="NF046080">
    <property type="entry name" value="PID_CTERM"/>
    <property type="match status" value="1"/>
</dbReference>
<feature type="signal peptide" evidence="2">
    <location>
        <begin position="1"/>
        <end position="23"/>
    </location>
</feature>
<dbReference type="AlphaFoldDB" id="A0A1M6DGE9"/>
<keyword evidence="1" id="KW-1133">Transmembrane helix</keyword>
<keyword evidence="4" id="KW-1185">Reference proteome</keyword>
<proteinExistence type="predicted"/>
<dbReference type="eggNOG" id="ENOG50333W3">
    <property type="taxonomic scope" value="Bacteria"/>
</dbReference>
<feature type="transmembrane region" description="Helical" evidence="1">
    <location>
        <begin position="39"/>
        <end position="58"/>
    </location>
</feature>
<dbReference type="RefSeq" id="WP_019386909.1">
    <property type="nucleotide sequence ID" value="NZ_ALIH01000003.1"/>
</dbReference>
<protein>
    <recommendedName>
        <fullName evidence="5">XrtJ-associated TM-motif-TM protein</fullName>
    </recommendedName>
</protein>
<evidence type="ECO:0000313" key="3">
    <source>
        <dbReference type="EMBL" id="SHI72221.1"/>
    </source>
</evidence>
<name>A0A1M6DGE9_9FLAO</name>
<keyword evidence="1" id="KW-0472">Membrane</keyword>
<keyword evidence="1" id="KW-0812">Transmembrane</keyword>
<reference evidence="3 4" key="1">
    <citation type="submission" date="2016-11" db="EMBL/GenBank/DDBJ databases">
        <authorList>
            <person name="Jaros S."/>
            <person name="Januszkiewicz K."/>
            <person name="Wedrychowicz H."/>
        </authorList>
    </citation>
    <scope>NUCLEOTIDE SEQUENCE [LARGE SCALE GENOMIC DNA]</scope>
    <source>
        <strain evidence="3 4">CGMCC 1.12213</strain>
    </source>
</reference>
<dbReference type="Proteomes" id="UP000184396">
    <property type="component" value="Unassembled WGS sequence"/>
</dbReference>
<evidence type="ECO:0000256" key="1">
    <source>
        <dbReference type="SAM" id="Phobius"/>
    </source>
</evidence>
<organism evidence="3 4">
    <name type="scientific">Algibacter luteus</name>
    <dbReference type="NCBI Taxonomy" id="1178825"/>
    <lineage>
        <taxon>Bacteria</taxon>
        <taxon>Pseudomonadati</taxon>
        <taxon>Bacteroidota</taxon>
        <taxon>Flavobacteriia</taxon>
        <taxon>Flavobacteriales</taxon>
        <taxon>Flavobacteriaceae</taxon>
        <taxon>Algibacter</taxon>
    </lineage>
</organism>
<dbReference type="EMBL" id="FQYK01000003">
    <property type="protein sequence ID" value="SHI72221.1"/>
    <property type="molecule type" value="Genomic_DNA"/>
</dbReference>
<dbReference type="InterPro" id="IPR058207">
    <property type="entry name" value="PID_CTERM"/>
</dbReference>
<feature type="chain" id="PRO_5009916724" description="XrtJ-associated TM-motif-TM protein" evidence="2">
    <location>
        <begin position="24"/>
        <end position="67"/>
    </location>
</feature>